<protein>
    <recommendedName>
        <fullName evidence="2">Glycosyltransferase</fullName>
    </recommendedName>
</protein>
<sequence>MKQPFTNNDEYDLIRKYLLNDSPLYGFNKPKLWIHSKYEVNSRHWKSFQSRTSTDLNQPYLHLTIKTIINHCGKDFNICLIDDDTFSKLIPSWDIDLPNIAEPNKSYYRELGMLKLVYYYGGIVVPNSFLCTKSLKPLWQDTVAEKKPFVCEKINRTVSPVKDNGAKPLFIPGVCFMGAKKNDETIKELIEYLKTRNMSPHFSSEPQFNGDTSHWCLDAVQKGKIMVIGGEQIGIKTRTGSPILLEELMEENYLDLVKSPYGIYIPADEILRRPKFQWFAVVPATDVFQTNAVIAKHLKASIVDSNSEYMTPSAIKSVVSI</sequence>
<evidence type="ECO:0000313" key="1">
    <source>
        <dbReference type="EMBL" id="QHT80001.1"/>
    </source>
</evidence>
<name>A0A6C0HH96_9ZZZZ</name>
<evidence type="ECO:0008006" key="2">
    <source>
        <dbReference type="Google" id="ProtNLM"/>
    </source>
</evidence>
<reference evidence="1" key="1">
    <citation type="journal article" date="2020" name="Nature">
        <title>Giant virus diversity and host interactions through global metagenomics.</title>
        <authorList>
            <person name="Schulz F."/>
            <person name="Roux S."/>
            <person name="Paez-Espino D."/>
            <person name="Jungbluth S."/>
            <person name="Walsh D.A."/>
            <person name="Denef V.J."/>
            <person name="McMahon K.D."/>
            <person name="Konstantinidis K.T."/>
            <person name="Eloe-Fadrosh E.A."/>
            <person name="Kyrpides N.C."/>
            <person name="Woyke T."/>
        </authorList>
    </citation>
    <scope>NUCLEOTIDE SEQUENCE</scope>
    <source>
        <strain evidence="1">GVMAG-M-3300023184-105</strain>
    </source>
</reference>
<dbReference type="AlphaFoldDB" id="A0A6C0HH96"/>
<accession>A0A6C0HH96</accession>
<organism evidence="1">
    <name type="scientific">viral metagenome</name>
    <dbReference type="NCBI Taxonomy" id="1070528"/>
    <lineage>
        <taxon>unclassified sequences</taxon>
        <taxon>metagenomes</taxon>
        <taxon>organismal metagenomes</taxon>
    </lineage>
</organism>
<proteinExistence type="predicted"/>
<dbReference type="EMBL" id="MN739958">
    <property type="protein sequence ID" value="QHT80001.1"/>
    <property type="molecule type" value="Genomic_DNA"/>
</dbReference>